<dbReference type="AlphaFoldDB" id="A0A0B5FLA4"/>
<dbReference type="KEGG" id="gsb:GSUB_00910"/>
<reference evidence="1 2" key="1">
    <citation type="journal article" date="2015" name="Genome Announc.">
        <title>Genomes of Geoalkalibacter ferrihydriticus Z-0531T and Geoalkalibacter subterraneus Red1T, Two Haloalkaliphilic Metal-Reducing Deltaproteobacteria.</title>
        <authorList>
            <person name="Badalamenti J.P."/>
            <person name="Krajmalnik-Brown R."/>
            <person name="Torres C.I."/>
            <person name="Bond D.R."/>
        </authorList>
    </citation>
    <scope>NUCLEOTIDE SEQUENCE [LARGE SCALE GENOMIC DNA]</scope>
    <source>
        <strain evidence="1 2">Red1</strain>
    </source>
</reference>
<proteinExistence type="predicted"/>
<evidence type="ECO:0000313" key="2">
    <source>
        <dbReference type="Proteomes" id="UP000035036"/>
    </source>
</evidence>
<dbReference type="HOGENOM" id="CLU_2382035_0_0_7"/>
<evidence type="ECO:0000313" key="1">
    <source>
        <dbReference type="EMBL" id="AJF05434.1"/>
    </source>
</evidence>
<accession>A0A0B5FLA4</accession>
<sequence>MEMIKTVPSEIRKKVSRGKVILAGFGAGPGFAAQKTQKFFPPIDFDCAMAWLEGFRHVIKRARLEFKDGSRMYFIGSEFERYEPKHSFDGKETK</sequence>
<keyword evidence="2" id="KW-1185">Reference proteome</keyword>
<organism evidence="1 2">
    <name type="scientific">Geoalkalibacter subterraneus</name>
    <dbReference type="NCBI Taxonomy" id="483547"/>
    <lineage>
        <taxon>Bacteria</taxon>
        <taxon>Pseudomonadati</taxon>
        <taxon>Thermodesulfobacteriota</taxon>
        <taxon>Desulfuromonadia</taxon>
        <taxon>Desulfuromonadales</taxon>
        <taxon>Geoalkalibacteraceae</taxon>
        <taxon>Geoalkalibacter</taxon>
    </lineage>
</organism>
<dbReference type="EMBL" id="CP010311">
    <property type="protein sequence ID" value="AJF05434.1"/>
    <property type="molecule type" value="Genomic_DNA"/>
</dbReference>
<gene>
    <name evidence="1" type="ORF">GSUB_00910</name>
</gene>
<name>A0A0B5FLA4_9BACT</name>
<protein>
    <submittedName>
        <fullName evidence="1">Uncharacterized protein</fullName>
    </submittedName>
</protein>
<dbReference type="Proteomes" id="UP000035036">
    <property type="component" value="Chromosome"/>
</dbReference>
<dbReference type="STRING" id="483547.GSUB_00910"/>
<dbReference type="RefSeq" id="WP_040198743.1">
    <property type="nucleotide sequence ID" value="NZ_CP010311.1"/>
</dbReference>